<evidence type="ECO:0000256" key="9">
    <source>
        <dbReference type="ARBA" id="ARBA00023172"/>
    </source>
</evidence>
<keyword evidence="3" id="KW-0255">Endonuclease</keyword>
<dbReference type="Pfam" id="PF07727">
    <property type="entry name" value="RVT_2"/>
    <property type="match status" value="2"/>
</dbReference>
<keyword evidence="1" id="KW-0540">Nuclease</keyword>
<dbReference type="InterPro" id="IPR013103">
    <property type="entry name" value="RVT_2"/>
</dbReference>
<evidence type="ECO:0000256" key="1">
    <source>
        <dbReference type="ARBA" id="ARBA00022722"/>
    </source>
</evidence>
<keyword evidence="2" id="KW-0479">Metal-binding</keyword>
<dbReference type="Proteomes" id="UP001172457">
    <property type="component" value="Chromosome 4"/>
</dbReference>
<feature type="region of interest" description="Disordered" evidence="11">
    <location>
        <begin position="173"/>
        <end position="196"/>
    </location>
</feature>
<dbReference type="InterPro" id="IPR043502">
    <property type="entry name" value="DNA/RNA_pol_sf"/>
</dbReference>
<proteinExistence type="predicted"/>
<evidence type="ECO:0000256" key="3">
    <source>
        <dbReference type="ARBA" id="ARBA00022759"/>
    </source>
</evidence>
<evidence type="ECO:0000256" key="7">
    <source>
        <dbReference type="ARBA" id="ARBA00022918"/>
    </source>
</evidence>
<dbReference type="GO" id="GO:0003676">
    <property type="term" value="F:nucleic acid binding"/>
    <property type="evidence" value="ECO:0007669"/>
    <property type="project" value="InterPro"/>
</dbReference>
<dbReference type="Pfam" id="PF13976">
    <property type="entry name" value="gag_pre-integrs"/>
    <property type="match status" value="1"/>
</dbReference>
<feature type="compositionally biased region" description="Low complexity" evidence="11">
    <location>
        <begin position="481"/>
        <end position="497"/>
    </location>
</feature>
<dbReference type="InterPro" id="IPR039537">
    <property type="entry name" value="Retrotran_Ty1/copia-like"/>
</dbReference>
<evidence type="ECO:0000313" key="13">
    <source>
        <dbReference type="EMBL" id="KAJ9552850.1"/>
    </source>
</evidence>
<keyword evidence="5" id="KW-0460">Magnesium</keyword>
<evidence type="ECO:0000256" key="6">
    <source>
        <dbReference type="ARBA" id="ARBA00022908"/>
    </source>
</evidence>
<keyword evidence="14" id="KW-1185">Reference proteome</keyword>
<dbReference type="Gene3D" id="3.30.420.10">
    <property type="entry name" value="Ribonuclease H-like superfamily/Ribonuclease H"/>
    <property type="match status" value="1"/>
</dbReference>
<dbReference type="Pfam" id="PF00665">
    <property type="entry name" value="rve"/>
    <property type="match status" value="1"/>
</dbReference>
<dbReference type="GO" id="GO:0006310">
    <property type="term" value="P:DNA recombination"/>
    <property type="evidence" value="ECO:0007669"/>
    <property type="project" value="UniProtKB-KW"/>
</dbReference>
<dbReference type="AlphaFoldDB" id="A0AA38TDS1"/>
<sequence>MTGQRSFVFDYVERFEGYVKTTDKTPKPMVGYGKITDRRYIIKDVRYVEGLGYNMFSSSQLCDNGYWVNQFQYGSDVNDEDNNVILSARRNGNLYSTVFRSIPQTHPQFEAISDPRNAICLLAKASKEDSWLWHRRLCHQKFKDMNKLVSKNLVKGLPETRLSKDTLCPACEQGKMTRSSHPPRMDTNSKSPLDMIHMDLCGPTRTESLSRKKYMLVLVNEFSRFTRLEFLRAKSDAADRIIAFIKRIQKLRSDNGTEFRNARLQSFLEDMGISHNFSAVRTPQQNGVVERKNRTLVEAARSMMAHSGVPQSFWAEAVSTACYTQNRTLIVKRTGKTAYEMVEQRKPNIDYFRVFGCKCYVLNDRDDLRKFEPKSDESIFIGYSHNSKAYRVFNKRTRTILESSNVDFSETETYFVASPSNVNASFPELFTAPSSTDSSTNFSAFDFLDLADYDLPTLTGPIVVPAHAGSTSTSVTSDAFVTEPSSSTSTNSVTPESAVSPPKTSSAASPEPTPHPVLAPIPEEAPLPSPSSAQRTYAQVVRELRLEAAPQNNLEVGSSSRNQQEVFAVQDENDATNNQQAYVILPHTRKWTRDHPPSQIIGSPSQPVQTRSSKNVENLILFGGFLSEFEPSDVSQALTDPDWVLAMQEELAEFERNKVWGLTVGKIYNRVEVNIPEQERRERPHHPKQTRLVAKGYRQQEGIDYDETFAPVARIEAIRIFLAYAAHKNMTRCTSNKPEGFVDPRFPDHVYVLDKALYGLKQAPRAWYETLTDYLLGVGYKKGTIDPTLFLKRLGKDLIIVQIYVDDIIFASTKPEMCQEFENTMKSQFKMSMMGELTFFLGLQVRQRPDGIFINQAKYVQDILKLSVLKMSLANRRDDMSMGSETKAPVLFKDEYELWVSRFKLYIRRKKDGDKILHSILHGPHPIPVTTLDGRQVPKDFSEMDVAERERFMIDVEAQNCLIQAIPNEIFRKLDSYDESAKSIWDQLQKIMMGSKVGNQMRVTNLMDRYENFRMKEDESLEETYDRFVELMNDMKKNNIIRSEMDYIVKFINNLSSDWKQFSRFVKQHKVLCHTPLKRKHGV</sequence>
<feature type="compositionally biased region" description="Polar residues" evidence="11">
    <location>
        <begin position="176"/>
        <end position="191"/>
    </location>
</feature>
<dbReference type="PANTHER" id="PTHR42648:SF11">
    <property type="entry name" value="TRANSPOSON TY4-P GAG-POL POLYPROTEIN"/>
    <property type="match status" value="1"/>
</dbReference>
<feature type="compositionally biased region" description="Pro residues" evidence="11">
    <location>
        <begin position="511"/>
        <end position="529"/>
    </location>
</feature>
<keyword evidence="8" id="KW-0239">DNA-directed DNA polymerase</keyword>
<name>A0AA38TDS1_9ASTR</name>
<keyword evidence="8" id="KW-0548">Nucleotidyltransferase</keyword>
<comment type="caution">
    <text evidence="13">The sequence shown here is derived from an EMBL/GenBank/DDBJ whole genome shotgun (WGS) entry which is preliminary data.</text>
</comment>
<dbReference type="GO" id="GO:0003964">
    <property type="term" value="F:RNA-directed DNA polymerase activity"/>
    <property type="evidence" value="ECO:0007669"/>
    <property type="project" value="UniProtKB-KW"/>
</dbReference>
<evidence type="ECO:0000256" key="10">
    <source>
        <dbReference type="ARBA" id="ARBA00023268"/>
    </source>
</evidence>
<dbReference type="InterPro" id="IPR036397">
    <property type="entry name" value="RNaseH_sf"/>
</dbReference>
<dbReference type="InterPro" id="IPR025724">
    <property type="entry name" value="GAG-pre-integrase_dom"/>
</dbReference>
<dbReference type="PROSITE" id="PS50994">
    <property type="entry name" value="INTEGRASE"/>
    <property type="match status" value="1"/>
</dbReference>
<evidence type="ECO:0000313" key="14">
    <source>
        <dbReference type="Proteomes" id="UP001172457"/>
    </source>
</evidence>
<dbReference type="InterPro" id="IPR057670">
    <property type="entry name" value="SH3_retrovirus"/>
</dbReference>
<reference evidence="13" key="1">
    <citation type="submission" date="2023-03" db="EMBL/GenBank/DDBJ databases">
        <title>Chromosome-scale reference genome and RAD-based genetic map of yellow starthistle (Centaurea solstitialis) reveal putative structural variation and QTLs associated with invader traits.</title>
        <authorList>
            <person name="Reatini B."/>
            <person name="Cang F.A."/>
            <person name="Jiang Q."/>
            <person name="Mckibben M.T.W."/>
            <person name="Barker M.S."/>
            <person name="Rieseberg L.H."/>
            <person name="Dlugosch K.M."/>
        </authorList>
    </citation>
    <scope>NUCLEOTIDE SEQUENCE</scope>
    <source>
        <strain evidence="13">CAN-66</strain>
        <tissue evidence="13">Leaf</tissue>
    </source>
</reference>
<keyword evidence="6" id="KW-0229">DNA integration</keyword>
<keyword evidence="7" id="KW-0695">RNA-directed DNA polymerase</keyword>
<dbReference type="SUPFAM" id="SSF53098">
    <property type="entry name" value="Ribonuclease H-like"/>
    <property type="match status" value="1"/>
</dbReference>
<gene>
    <name evidence="13" type="ORF">OSB04_016895</name>
</gene>
<accession>A0AA38TDS1</accession>
<evidence type="ECO:0000256" key="4">
    <source>
        <dbReference type="ARBA" id="ARBA00022801"/>
    </source>
</evidence>
<dbReference type="PANTHER" id="PTHR42648">
    <property type="entry name" value="TRANSPOSASE, PUTATIVE-RELATED"/>
    <property type="match status" value="1"/>
</dbReference>
<evidence type="ECO:0000259" key="12">
    <source>
        <dbReference type="PROSITE" id="PS50994"/>
    </source>
</evidence>
<protein>
    <recommendedName>
        <fullName evidence="12">Integrase catalytic domain-containing protein</fullName>
    </recommendedName>
</protein>
<organism evidence="13 14">
    <name type="scientific">Centaurea solstitialis</name>
    <name type="common">yellow star-thistle</name>
    <dbReference type="NCBI Taxonomy" id="347529"/>
    <lineage>
        <taxon>Eukaryota</taxon>
        <taxon>Viridiplantae</taxon>
        <taxon>Streptophyta</taxon>
        <taxon>Embryophyta</taxon>
        <taxon>Tracheophyta</taxon>
        <taxon>Spermatophyta</taxon>
        <taxon>Magnoliopsida</taxon>
        <taxon>eudicotyledons</taxon>
        <taxon>Gunneridae</taxon>
        <taxon>Pentapetalae</taxon>
        <taxon>asterids</taxon>
        <taxon>campanulids</taxon>
        <taxon>Asterales</taxon>
        <taxon>Asteraceae</taxon>
        <taxon>Carduoideae</taxon>
        <taxon>Cardueae</taxon>
        <taxon>Centaureinae</taxon>
        <taxon>Centaurea</taxon>
    </lineage>
</organism>
<keyword evidence="8" id="KW-0808">Transferase</keyword>
<keyword evidence="9" id="KW-0233">DNA recombination</keyword>
<dbReference type="EMBL" id="JARYMX010000004">
    <property type="protein sequence ID" value="KAJ9552850.1"/>
    <property type="molecule type" value="Genomic_DNA"/>
</dbReference>
<dbReference type="InterPro" id="IPR001584">
    <property type="entry name" value="Integrase_cat-core"/>
</dbReference>
<dbReference type="InterPro" id="IPR012337">
    <property type="entry name" value="RNaseH-like_sf"/>
</dbReference>
<keyword evidence="10" id="KW-0511">Multifunctional enzyme</keyword>
<dbReference type="GO" id="GO:0016787">
    <property type="term" value="F:hydrolase activity"/>
    <property type="evidence" value="ECO:0007669"/>
    <property type="project" value="UniProtKB-KW"/>
</dbReference>
<dbReference type="GO" id="GO:0004519">
    <property type="term" value="F:endonuclease activity"/>
    <property type="evidence" value="ECO:0007669"/>
    <property type="project" value="UniProtKB-KW"/>
</dbReference>
<evidence type="ECO:0000256" key="5">
    <source>
        <dbReference type="ARBA" id="ARBA00022842"/>
    </source>
</evidence>
<evidence type="ECO:0000256" key="11">
    <source>
        <dbReference type="SAM" id="MobiDB-lite"/>
    </source>
</evidence>
<keyword evidence="4" id="KW-0378">Hydrolase</keyword>
<dbReference type="Pfam" id="PF25597">
    <property type="entry name" value="SH3_retrovirus"/>
    <property type="match status" value="1"/>
</dbReference>
<feature type="domain" description="Integrase catalytic" evidence="12">
    <location>
        <begin position="188"/>
        <end position="346"/>
    </location>
</feature>
<dbReference type="GO" id="GO:0015074">
    <property type="term" value="P:DNA integration"/>
    <property type="evidence" value="ECO:0007669"/>
    <property type="project" value="UniProtKB-KW"/>
</dbReference>
<dbReference type="GO" id="GO:0003887">
    <property type="term" value="F:DNA-directed DNA polymerase activity"/>
    <property type="evidence" value="ECO:0007669"/>
    <property type="project" value="UniProtKB-KW"/>
</dbReference>
<feature type="region of interest" description="Disordered" evidence="11">
    <location>
        <begin position="475"/>
        <end position="535"/>
    </location>
</feature>
<dbReference type="Pfam" id="PF14223">
    <property type="entry name" value="Retrotran_gag_2"/>
    <property type="match status" value="1"/>
</dbReference>
<dbReference type="SUPFAM" id="SSF56672">
    <property type="entry name" value="DNA/RNA polymerases"/>
    <property type="match status" value="1"/>
</dbReference>
<dbReference type="GO" id="GO:0046872">
    <property type="term" value="F:metal ion binding"/>
    <property type="evidence" value="ECO:0007669"/>
    <property type="project" value="UniProtKB-KW"/>
</dbReference>
<evidence type="ECO:0000256" key="8">
    <source>
        <dbReference type="ARBA" id="ARBA00022932"/>
    </source>
</evidence>
<evidence type="ECO:0000256" key="2">
    <source>
        <dbReference type="ARBA" id="ARBA00022723"/>
    </source>
</evidence>